<dbReference type="Pfam" id="PF03460">
    <property type="entry name" value="NIR_SIR_ferr"/>
    <property type="match status" value="1"/>
</dbReference>
<evidence type="ECO:0000313" key="10">
    <source>
        <dbReference type="EMBL" id="VAX16741.1"/>
    </source>
</evidence>
<dbReference type="PANTHER" id="PTHR32439:SF9">
    <property type="entry name" value="BLR3264 PROTEIN"/>
    <property type="match status" value="1"/>
</dbReference>
<evidence type="ECO:0000256" key="1">
    <source>
        <dbReference type="ARBA" id="ARBA00022485"/>
    </source>
</evidence>
<evidence type="ECO:0000256" key="4">
    <source>
        <dbReference type="ARBA" id="ARBA00023002"/>
    </source>
</evidence>
<dbReference type="GO" id="GO:0046872">
    <property type="term" value="F:metal ion binding"/>
    <property type="evidence" value="ECO:0007669"/>
    <property type="project" value="UniProtKB-KW"/>
</dbReference>
<keyword evidence="4" id="KW-0560">Oxidoreductase</keyword>
<dbReference type="InterPro" id="IPR036136">
    <property type="entry name" value="Nit/Sulf_reduc_fer-like_dom_sf"/>
</dbReference>
<dbReference type="EMBL" id="UOGC01000037">
    <property type="protein sequence ID" value="VAX16741.1"/>
    <property type="molecule type" value="Genomic_DNA"/>
</dbReference>
<dbReference type="InterPro" id="IPR036868">
    <property type="entry name" value="TusA-like_sf"/>
</dbReference>
<reference evidence="10" key="1">
    <citation type="submission" date="2018-06" db="EMBL/GenBank/DDBJ databases">
        <authorList>
            <person name="Zhirakovskaya E."/>
        </authorList>
    </citation>
    <scope>NUCLEOTIDE SEQUENCE</scope>
</reference>
<proteinExistence type="predicted"/>
<dbReference type="Pfam" id="PF01077">
    <property type="entry name" value="NIR_SIR"/>
    <property type="match status" value="2"/>
</dbReference>
<evidence type="ECO:0000256" key="6">
    <source>
        <dbReference type="ARBA" id="ARBA00023014"/>
    </source>
</evidence>
<evidence type="ECO:0000259" key="9">
    <source>
        <dbReference type="Pfam" id="PF03460"/>
    </source>
</evidence>
<dbReference type="Gene3D" id="3.30.110.40">
    <property type="entry name" value="TusA-like domain"/>
    <property type="match status" value="1"/>
</dbReference>
<evidence type="ECO:0000256" key="3">
    <source>
        <dbReference type="ARBA" id="ARBA00022723"/>
    </source>
</evidence>
<sequence length="750" mass="81167">MSVEVSDVKELGVIAIEEFRALIEKNREGLVDADKFKSARVGLGIYTQRQKEFYMIRTKIPAGSLNKEMLLALASAAEKYSNGTAHLTTRQDVQYYFVKHEDAPAILELLLEGGVMSLGAGGNTIRNVNTCDHHSQPGGEIFNVEPVASAVSNFLLSSDYYKGLPRKLKITFCGRPAGCWGGLTDDIAAIAAQSPDGGAPGFKLYAGGGQGAMPRFAKPIEDFVPYDMVHVSMLAVIKVFNRHGLRANRNRARLKFLIERIGIEKFISLYREELALLKDEVSLGLAVSELAVIKTGAIPHGLLVKAPTGDLSSEHLRGLAHVLGKYGESKATIDKNADIAITGYDSSDEDAIAGEIRSFALQTFPLAKAPLVASCNGASTCNEGITNSKGLAKRLEEIVDDIAGDINLRVSVSGCPNACGHTHTADIGLQGSAKKINGVLVPHYQIYLGGSIMGEKPVYSVPIIKIPAKKVPDAVTRVAQIFHKELANGETISALVERLGTEWFERELVGFTTIESHATARDSYLDWDSDKEFSLDDVGPGECGGAAIDMIDGYFDQARHDISAAKRETDDAVVAILRHTNHANMASAKALLVTYGIDPVSGEETARDFNNKIISRGFVPESYKVALTGFKGDRNAVSIDDAKSSIELAESFLEICLAAYTRMNAQSNIEEEKHEPLKLDRMDLTGVACPFNYIKVKLVLETAPSGVQVEVLLDDGSPIRNVPKSLQNDGHKILSNEPYNGQHLLLVEKG</sequence>
<name>A0A3B1BQB0_9ZZZZ</name>
<dbReference type="InterPro" id="IPR006066">
    <property type="entry name" value="NO2/SO3_Rdtase_FeS/sirohaem_BS"/>
</dbReference>
<evidence type="ECO:0000259" key="8">
    <source>
        <dbReference type="Pfam" id="PF01206"/>
    </source>
</evidence>
<evidence type="ECO:0008006" key="11">
    <source>
        <dbReference type="Google" id="ProtNLM"/>
    </source>
</evidence>
<dbReference type="SUPFAM" id="SSF64307">
    <property type="entry name" value="SirA-like"/>
    <property type="match status" value="1"/>
</dbReference>
<dbReference type="GO" id="GO:0020037">
    <property type="term" value="F:heme binding"/>
    <property type="evidence" value="ECO:0007669"/>
    <property type="project" value="InterPro"/>
</dbReference>
<protein>
    <recommendedName>
        <fullName evidence="11">Ferredoxin--sulfite reductase</fullName>
    </recommendedName>
</protein>
<dbReference type="Pfam" id="PF01206">
    <property type="entry name" value="TusA"/>
    <property type="match status" value="1"/>
</dbReference>
<organism evidence="10">
    <name type="scientific">hydrothermal vent metagenome</name>
    <dbReference type="NCBI Taxonomy" id="652676"/>
    <lineage>
        <taxon>unclassified sequences</taxon>
        <taxon>metagenomes</taxon>
        <taxon>ecological metagenomes</taxon>
    </lineage>
</organism>
<keyword evidence="3" id="KW-0479">Metal-binding</keyword>
<dbReference type="InterPro" id="IPR005117">
    <property type="entry name" value="NiRdtase/SiRdtase_haem-b_fer"/>
</dbReference>
<dbReference type="InterPro" id="IPR045854">
    <property type="entry name" value="NO2/SO3_Rdtase_4Fe4S_sf"/>
</dbReference>
<keyword evidence="2" id="KW-0349">Heme</keyword>
<dbReference type="Gene3D" id="3.90.480.10">
    <property type="entry name" value="Sulfite Reductase Hemoprotein,Domain 2"/>
    <property type="match status" value="1"/>
</dbReference>
<keyword evidence="5" id="KW-0408">Iron</keyword>
<dbReference type="SUPFAM" id="SSF56014">
    <property type="entry name" value="Nitrite and sulphite reductase 4Fe-4S domain-like"/>
    <property type="match status" value="2"/>
</dbReference>
<dbReference type="PANTHER" id="PTHR32439">
    <property type="entry name" value="FERREDOXIN--NITRITE REDUCTASE, CHLOROPLASTIC"/>
    <property type="match status" value="1"/>
</dbReference>
<feature type="domain" description="Nitrite/sulphite reductase 4Fe-4S" evidence="7">
    <location>
        <begin position="122"/>
        <end position="274"/>
    </location>
</feature>
<dbReference type="Gene3D" id="3.30.413.10">
    <property type="entry name" value="Sulfite Reductase Hemoprotein, domain 1"/>
    <property type="match status" value="2"/>
</dbReference>
<evidence type="ECO:0000259" key="7">
    <source>
        <dbReference type="Pfam" id="PF01077"/>
    </source>
</evidence>
<dbReference type="GO" id="GO:0016491">
    <property type="term" value="F:oxidoreductase activity"/>
    <property type="evidence" value="ECO:0007669"/>
    <property type="project" value="UniProtKB-KW"/>
</dbReference>
<dbReference type="GO" id="GO:0051539">
    <property type="term" value="F:4 iron, 4 sulfur cluster binding"/>
    <property type="evidence" value="ECO:0007669"/>
    <property type="project" value="UniProtKB-KW"/>
</dbReference>
<dbReference type="InterPro" id="IPR051329">
    <property type="entry name" value="NIR_SIR_4Fe-4S"/>
</dbReference>
<gene>
    <name evidence="10" type="ORF">MNBD_NITROSPINAE01-1271</name>
</gene>
<dbReference type="InterPro" id="IPR006067">
    <property type="entry name" value="NO2/SO3_Rdtase_4Fe4S_dom"/>
</dbReference>
<keyword evidence="6" id="KW-0411">Iron-sulfur</keyword>
<dbReference type="PRINTS" id="PR00397">
    <property type="entry name" value="SIROHAEM"/>
</dbReference>
<dbReference type="SUPFAM" id="SSF55124">
    <property type="entry name" value="Nitrite/Sulfite reductase N-terminal domain-like"/>
    <property type="match status" value="2"/>
</dbReference>
<evidence type="ECO:0000256" key="2">
    <source>
        <dbReference type="ARBA" id="ARBA00022617"/>
    </source>
</evidence>
<dbReference type="AlphaFoldDB" id="A0A3B1BQB0"/>
<feature type="domain" description="Nitrite/sulphite reductase 4Fe-4S" evidence="7">
    <location>
        <begin position="372"/>
        <end position="508"/>
    </location>
</feature>
<dbReference type="CDD" id="cd00291">
    <property type="entry name" value="SirA_YedF_YeeD"/>
    <property type="match status" value="1"/>
</dbReference>
<dbReference type="InterPro" id="IPR001455">
    <property type="entry name" value="TusA-like"/>
</dbReference>
<feature type="domain" description="UPF0033" evidence="8">
    <location>
        <begin position="682"/>
        <end position="749"/>
    </location>
</feature>
<feature type="domain" description="Nitrite/Sulfite reductase ferredoxin-like" evidence="9">
    <location>
        <begin position="46"/>
        <end position="112"/>
    </location>
</feature>
<evidence type="ECO:0000256" key="5">
    <source>
        <dbReference type="ARBA" id="ARBA00023004"/>
    </source>
</evidence>
<accession>A0A3B1BQB0</accession>
<keyword evidence="1" id="KW-0004">4Fe-4S</keyword>
<dbReference type="PROSITE" id="PS00365">
    <property type="entry name" value="NIR_SIR"/>
    <property type="match status" value="1"/>
</dbReference>